<dbReference type="SUPFAM" id="SSF53850">
    <property type="entry name" value="Periplasmic binding protein-like II"/>
    <property type="match status" value="1"/>
</dbReference>
<protein>
    <submittedName>
        <fullName evidence="6">LysR family transcriptional regulator</fullName>
    </submittedName>
</protein>
<proteinExistence type="inferred from homology"/>
<gene>
    <name evidence="6" type="ORF">GCM10023321_32790</name>
</gene>
<dbReference type="PANTHER" id="PTHR30346">
    <property type="entry name" value="TRANSCRIPTIONAL DUAL REGULATOR HCAR-RELATED"/>
    <property type="match status" value="1"/>
</dbReference>
<evidence type="ECO:0000256" key="3">
    <source>
        <dbReference type="ARBA" id="ARBA00023125"/>
    </source>
</evidence>
<dbReference type="EMBL" id="BAABJP010000015">
    <property type="protein sequence ID" value="GAA5156641.1"/>
    <property type="molecule type" value="Genomic_DNA"/>
</dbReference>
<dbReference type="Proteomes" id="UP001428817">
    <property type="component" value="Unassembled WGS sequence"/>
</dbReference>
<dbReference type="InterPro" id="IPR000847">
    <property type="entry name" value="LysR_HTH_N"/>
</dbReference>
<dbReference type="PANTHER" id="PTHR30346:SF29">
    <property type="entry name" value="LYSR SUBSTRATE-BINDING"/>
    <property type="match status" value="1"/>
</dbReference>
<dbReference type="SUPFAM" id="SSF46785">
    <property type="entry name" value="Winged helix' DNA-binding domain"/>
    <property type="match status" value="1"/>
</dbReference>
<dbReference type="RefSeq" id="WP_185059662.1">
    <property type="nucleotide sequence ID" value="NZ_BAABJP010000015.1"/>
</dbReference>
<keyword evidence="2" id="KW-0805">Transcription regulation</keyword>
<dbReference type="Gene3D" id="3.40.190.10">
    <property type="entry name" value="Periplasmic binding protein-like II"/>
    <property type="match status" value="2"/>
</dbReference>
<evidence type="ECO:0000256" key="4">
    <source>
        <dbReference type="ARBA" id="ARBA00023163"/>
    </source>
</evidence>
<evidence type="ECO:0000256" key="2">
    <source>
        <dbReference type="ARBA" id="ARBA00023015"/>
    </source>
</evidence>
<organism evidence="6 7">
    <name type="scientific">Pseudonocardia eucalypti</name>
    <dbReference type="NCBI Taxonomy" id="648755"/>
    <lineage>
        <taxon>Bacteria</taxon>
        <taxon>Bacillati</taxon>
        <taxon>Actinomycetota</taxon>
        <taxon>Actinomycetes</taxon>
        <taxon>Pseudonocardiales</taxon>
        <taxon>Pseudonocardiaceae</taxon>
        <taxon>Pseudonocardia</taxon>
    </lineage>
</organism>
<comment type="similarity">
    <text evidence="1">Belongs to the LysR transcriptional regulatory family.</text>
</comment>
<dbReference type="PROSITE" id="PS50931">
    <property type="entry name" value="HTH_LYSR"/>
    <property type="match status" value="1"/>
</dbReference>
<dbReference type="InterPro" id="IPR036390">
    <property type="entry name" value="WH_DNA-bd_sf"/>
</dbReference>
<evidence type="ECO:0000313" key="7">
    <source>
        <dbReference type="Proteomes" id="UP001428817"/>
    </source>
</evidence>
<reference evidence="7" key="1">
    <citation type="journal article" date="2019" name="Int. J. Syst. Evol. Microbiol.">
        <title>The Global Catalogue of Microorganisms (GCM) 10K type strain sequencing project: providing services to taxonomists for standard genome sequencing and annotation.</title>
        <authorList>
            <consortium name="The Broad Institute Genomics Platform"/>
            <consortium name="The Broad Institute Genome Sequencing Center for Infectious Disease"/>
            <person name="Wu L."/>
            <person name="Ma J."/>
        </authorList>
    </citation>
    <scope>NUCLEOTIDE SEQUENCE [LARGE SCALE GENOMIC DNA]</scope>
    <source>
        <strain evidence="7">JCM 18303</strain>
    </source>
</reference>
<keyword evidence="4" id="KW-0804">Transcription</keyword>
<evidence type="ECO:0000313" key="6">
    <source>
        <dbReference type="EMBL" id="GAA5156641.1"/>
    </source>
</evidence>
<name>A0ABP9Q4K2_9PSEU</name>
<comment type="caution">
    <text evidence="6">The sequence shown here is derived from an EMBL/GenBank/DDBJ whole genome shotgun (WGS) entry which is preliminary data.</text>
</comment>
<accession>A0ABP9Q4K2</accession>
<dbReference type="Pfam" id="PF03466">
    <property type="entry name" value="LysR_substrate"/>
    <property type="match status" value="1"/>
</dbReference>
<sequence length="303" mass="32542">MISWERLRVFASVAEHGSITSAAEALHITGPAVSQHVRKLEREARCRLVEPDGRGIRLTPAGRLLAATARSMVAAVADAERDLANAADRMVGPLRIGAVASAVRTLLPGALRALTANHPRLRPWMRDGEIVDMIPELRARRLDVVVIESWTARPAAMPPGVRVTPLLTEEVRLAVSANHPLAETEPVRLAGLGDQVWSACASGTDQHDALVQLLRRHGVEPDVRYHVYDYATMLALVAADLTVTLVPRSGAVAMPGVRYLACRPAVTRSLAVASAAAGDTPAVRAFTAELARVAEHDLPPWPD</sequence>
<dbReference type="InterPro" id="IPR005119">
    <property type="entry name" value="LysR_subst-bd"/>
</dbReference>
<feature type="domain" description="HTH lysR-type" evidence="5">
    <location>
        <begin position="2"/>
        <end position="59"/>
    </location>
</feature>
<keyword evidence="7" id="KW-1185">Reference proteome</keyword>
<dbReference type="InterPro" id="IPR036388">
    <property type="entry name" value="WH-like_DNA-bd_sf"/>
</dbReference>
<dbReference type="Gene3D" id="1.10.10.10">
    <property type="entry name" value="Winged helix-like DNA-binding domain superfamily/Winged helix DNA-binding domain"/>
    <property type="match status" value="1"/>
</dbReference>
<evidence type="ECO:0000259" key="5">
    <source>
        <dbReference type="PROSITE" id="PS50931"/>
    </source>
</evidence>
<dbReference type="Pfam" id="PF00126">
    <property type="entry name" value="HTH_1"/>
    <property type="match status" value="1"/>
</dbReference>
<keyword evidence="3" id="KW-0238">DNA-binding</keyword>
<evidence type="ECO:0000256" key="1">
    <source>
        <dbReference type="ARBA" id="ARBA00009437"/>
    </source>
</evidence>